<gene>
    <name evidence="3" type="ORF">NQV15_11485</name>
</gene>
<keyword evidence="4" id="KW-1185">Reference proteome</keyword>
<dbReference type="Proteomes" id="UP001316184">
    <property type="component" value="Chromosome"/>
</dbReference>
<feature type="compositionally biased region" description="Low complexity" evidence="1">
    <location>
        <begin position="34"/>
        <end position="48"/>
    </location>
</feature>
<feature type="signal peptide" evidence="2">
    <location>
        <begin position="1"/>
        <end position="24"/>
    </location>
</feature>
<name>A0ABY5M6A0_9ACTN</name>
<protein>
    <recommendedName>
        <fullName evidence="5">Lipoprotein</fullName>
    </recommendedName>
</protein>
<dbReference type="PROSITE" id="PS51257">
    <property type="entry name" value="PROKAR_LIPOPROTEIN"/>
    <property type="match status" value="1"/>
</dbReference>
<keyword evidence="2" id="KW-0732">Signal</keyword>
<feature type="region of interest" description="Disordered" evidence="1">
    <location>
        <begin position="24"/>
        <end position="50"/>
    </location>
</feature>
<feature type="chain" id="PRO_5046604326" description="Lipoprotein" evidence="2">
    <location>
        <begin position="25"/>
        <end position="176"/>
    </location>
</feature>
<evidence type="ECO:0000313" key="4">
    <source>
        <dbReference type="Proteomes" id="UP001316184"/>
    </source>
</evidence>
<evidence type="ECO:0000313" key="3">
    <source>
        <dbReference type="EMBL" id="UUP12475.1"/>
    </source>
</evidence>
<sequence>MTSRRPARWIATAVLAVSALTACGSSDDEPTIKPTSDAPTASAASDPDGYTAEQRAVVDVVQAYNQAGFGSGDLPISTAIADLATPEVLDAVKSAGDDARYSGVPSLTISTVTVSGDTATVKGCRDGSRVFTLKKGQAQPGVGSKPVGVTDLTIGLERMDDRWVISDPRGEQVEKC</sequence>
<dbReference type="RefSeq" id="WP_232399998.1">
    <property type="nucleotide sequence ID" value="NZ_CP102173.1"/>
</dbReference>
<evidence type="ECO:0000256" key="2">
    <source>
        <dbReference type="SAM" id="SignalP"/>
    </source>
</evidence>
<dbReference type="EMBL" id="CP102173">
    <property type="protein sequence ID" value="UUP12475.1"/>
    <property type="molecule type" value="Genomic_DNA"/>
</dbReference>
<evidence type="ECO:0008006" key="5">
    <source>
        <dbReference type="Google" id="ProtNLM"/>
    </source>
</evidence>
<accession>A0ABY5M6A0</accession>
<organism evidence="3 4">
    <name type="scientific">Aeromicrobium wangtongii</name>
    <dbReference type="NCBI Taxonomy" id="2969247"/>
    <lineage>
        <taxon>Bacteria</taxon>
        <taxon>Bacillati</taxon>
        <taxon>Actinomycetota</taxon>
        <taxon>Actinomycetes</taxon>
        <taxon>Propionibacteriales</taxon>
        <taxon>Nocardioidaceae</taxon>
        <taxon>Aeromicrobium</taxon>
    </lineage>
</organism>
<reference evidence="3 4" key="1">
    <citation type="submission" date="2022-08" db="EMBL/GenBank/DDBJ databases">
        <title>novel species in genus Aeromicrobium.</title>
        <authorList>
            <person name="Ye L."/>
        </authorList>
    </citation>
    <scope>NUCLEOTIDE SEQUENCE [LARGE SCALE GENOMIC DNA]</scope>
    <source>
        <strain evidence="4">zg-Y1379</strain>
    </source>
</reference>
<evidence type="ECO:0000256" key="1">
    <source>
        <dbReference type="SAM" id="MobiDB-lite"/>
    </source>
</evidence>
<proteinExistence type="predicted"/>